<evidence type="ECO:0000256" key="6">
    <source>
        <dbReference type="SAM" id="Phobius"/>
    </source>
</evidence>
<evidence type="ECO:0000256" key="2">
    <source>
        <dbReference type="ARBA" id="ARBA00022475"/>
    </source>
</evidence>
<comment type="caution">
    <text evidence="7">The sequence shown here is derived from an EMBL/GenBank/DDBJ whole genome shotgun (WGS) entry which is preliminary data.</text>
</comment>
<name>A0ABT5T898_9RHOB</name>
<feature type="transmembrane region" description="Helical" evidence="6">
    <location>
        <begin position="165"/>
        <end position="190"/>
    </location>
</feature>
<dbReference type="RefSeq" id="WP_274352038.1">
    <property type="nucleotide sequence ID" value="NZ_JAQZSM010000007.1"/>
</dbReference>
<sequence length="241" mass="25999">MEPDFPYCGPAPDPQAWLMAWNLDPVLLTCLGGAAWAGVWLLRGQGPMRQRAFAVAVFAAVLAFVSPLCAMTVALFSARTLHHLVVIAVLAPALAMAFPWRRGPQALAFLGLSAALWLWHLPVVYSAAWDSAAVYWGLQMALILPGWAFWSAVLGKQGRGSVPGLVWLVSLVGQMGVLGALLTFAPRAFYAEHLAHAPRFGLNALEDQQLAGLIMWVPGMVPLAVLAAIIAWRTLWQGARV</sequence>
<feature type="transmembrane region" description="Helical" evidence="6">
    <location>
        <begin position="107"/>
        <end position="128"/>
    </location>
</feature>
<organism evidence="7 8">
    <name type="scientific">Roseinatronobacter alkalisoli</name>
    <dbReference type="NCBI Taxonomy" id="3028235"/>
    <lineage>
        <taxon>Bacteria</taxon>
        <taxon>Pseudomonadati</taxon>
        <taxon>Pseudomonadota</taxon>
        <taxon>Alphaproteobacteria</taxon>
        <taxon>Rhodobacterales</taxon>
        <taxon>Paracoccaceae</taxon>
        <taxon>Roseinatronobacter</taxon>
    </lineage>
</organism>
<keyword evidence="3 6" id="KW-0812">Transmembrane</keyword>
<comment type="subcellular location">
    <subcellularLocation>
        <location evidence="1">Cell membrane</location>
        <topology evidence="1">Multi-pass membrane protein</topology>
    </subcellularLocation>
</comment>
<gene>
    <name evidence="7" type="ORF">PUT78_09575</name>
</gene>
<keyword evidence="5 6" id="KW-0472">Membrane</keyword>
<evidence type="ECO:0000256" key="3">
    <source>
        <dbReference type="ARBA" id="ARBA00022692"/>
    </source>
</evidence>
<proteinExistence type="predicted"/>
<evidence type="ECO:0000256" key="1">
    <source>
        <dbReference type="ARBA" id="ARBA00004651"/>
    </source>
</evidence>
<keyword evidence="2" id="KW-1003">Cell membrane</keyword>
<feature type="transmembrane region" description="Helical" evidence="6">
    <location>
        <begin position="81"/>
        <end position="100"/>
    </location>
</feature>
<dbReference type="Proteomes" id="UP001431784">
    <property type="component" value="Unassembled WGS sequence"/>
</dbReference>
<dbReference type="Pfam" id="PF09678">
    <property type="entry name" value="Caa3_CtaG"/>
    <property type="match status" value="1"/>
</dbReference>
<evidence type="ECO:0000256" key="5">
    <source>
        <dbReference type="ARBA" id="ARBA00023136"/>
    </source>
</evidence>
<dbReference type="InterPro" id="IPR019108">
    <property type="entry name" value="Caa3_assmbl_CtaG-rel"/>
</dbReference>
<feature type="transmembrane region" description="Helical" evidence="6">
    <location>
        <begin position="20"/>
        <end position="41"/>
    </location>
</feature>
<reference evidence="7" key="1">
    <citation type="submission" date="2023-02" db="EMBL/GenBank/DDBJ databases">
        <title>Description of Roseinatronobacter alkalisoli sp. nov., an alkaliphilic bacerium isolated from soda soil.</title>
        <authorList>
            <person name="Wei W."/>
        </authorList>
    </citation>
    <scope>NUCLEOTIDE SEQUENCE</scope>
    <source>
        <strain evidence="7">HJB301</strain>
    </source>
</reference>
<protein>
    <submittedName>
        <fullName evidence="7">Cytochrome c oxidase assembly protein</fullName>
    </submittedName>
</protein>
<evidence type="ECO:0000256" key="4">
    <source>
        <dbReference type="ARBA" id="ARBA00022989"/>
    </source>
</evidence>
<feature type="transmembrane region" description="Helical" evidence="6">
    <location>
        <begin position="53"/>
        <end position="75"/>
    </location>
</feature>
<dbReference type="EMBL" id="JAQZSM010000007">
    <property type="protein sequence ID" value="MDD7971353.1"/>
    <property type="molecule type" value="Genomic_DNA"/>
</dbReference>
<feature type="transmembrane region" description="Helical" evidence="6">
    <location>
        <begin position="134"/>
        <end position="153"/>
    </location>
</feature>
<keyword evidence="4 6" id="KW-1133">Transmembrane helix</keyword>
<evidence type="ECO:0000313" key="7">
    <source>
        <dbReference type="EMBL" id="MDD7971353.1"/>
    </source>
</evidence>
<accession>A0ABT5T898</accession>
<feature type="transmembrane region" description="Helical" evidence="6">
    <location>
        <begin position="210"/>
        <end position="232"/>
    </location>
</feature>
<keyword evidence="8" id="KW-1185">Reference proteome</keyword>
<evidence type="ECO:0000313" key="8">
    <source>
        <dbReference type="Proteomes" id="UP001431784"/>
    </source>
</evidence>